<dbReference type="PROSITE" id="PS50966">
    <property type="entry name" value="ZF_SWIM"/>
    <property type="match status" value="1"/>
</dbReference>
<dbReference type="EMBL" id="BAAABL010000037">
    <property type="protein sequence ID" value="GAA0296937.1"/>
    <property type="molecule type" value="Genomic_DNA"/>
</dbReference>
<gene>
    <name evidence="3" type="ORF">GCM10009066_09150</name>
</gene>
<dbReference type="SUPFAM" id="SSF46785">
    <property type="entry name" value="Winged helix' DNA-binding domain"/>
    <property type="match status" value="1"/>
</dbReference>
<dbReference type="AlphaFoldDB" id="A0AAV3S684"/>
<keyword evidence="1" id="KW-0862">Zinc</keyword>
<evidence type="ECO:0000256" key="1">
    <source>
        <dbReference type="PROSITE-ProRule" id="PRU00325"/>
    </source>
</evidence>
<dbReference type="Proteomes" id="UP001500837">
    <property type="component" value="Unassembled WGS sequence"/>
</dbReference>
<dbReference type="RefSeq" id="WP_211313380.1">
    <property type="nucleotide sequence ID" value="NZ_BAAABL010000037.1"/>
</dbReference>
<protein>
    <recommendedName>
        <fullName evidence="2">SWIM-type domain-containing protein</fullName>
    </recommendedName>
</protein>
<feature type="domain" description="SWIM-type" evidence="2">
    <location>
        <begin position="50"/>
        <end position="86"/>
    </location>
</feature>
<sequence>MTTPTRDTVQDHCTEAVFERGETYHTEGRVYDRARIDQHVTATIHGSRQYEVTVDIAAPDFAPSCTCPYDGPGICKHVVAVLLSLANGVPPDESPRIDRVLSTTDDAALRTFLRHELAQDGALRDRFLARFDENPDVTVDEYRERVEQLFTEHTTDYPVVTHAIDFSTILDVADEYRDRGRYLQAATVYRGFLDGLDAHMDLVDAAYDHYTRTFQTALDAYIACLTNTDAPPESRSPHVRFLIQQAASGTDYLQEQYADALAELDAAGVIRVVIHAGYDDVLLLDRETASAVLTGDRRELLDHIHDGDVESVQHLAKEVDRDKAVVSRDLESLFTHDLIEYREAGSQKIPELKHETVIVEPV</sequence>
<dbReference type="GO" id="GO:0008270">
    <property type="term" value="F:zinc ion binding"/>
    <property type="evidence" value="ECO:0007669"/>
    <property type="project" value="UniProtKB-KW"/>
</dbReference>
<keyword evidence="4" id="KW-1185">Reference proteome</keyword>
<dbReference type="InterPro" id="IPR007527">
    <property type="entry name" value="Znf_SWIM"/>
</dbReference>
<comment type="caution">
    <text evidence="3">The sequence shown here is derived from an EMBL/GenBank/DDBJ whole genome shotgun (WGS) entry which is preliminary data.</text>
</comment>
<organism evidence="3 4">
    <name type="scientific">Halarchaeum salinum</name>
    <dbReference type="NCBI Taxonomy" id="489912"/>
    <lineage>
        <taxon>Archaea</taxon>
        <taxon>Methanobacteriati</taxon>
        <taxon>Methanobacteriota</taxon>
        <taxon>Stenosarchaea group</taxon>
        <taxon>Halobacteria</taxon>
        <taxon>Halobacteriales</taxon>
        <taxon>Halobacteriaceae</taxon>
    </lineage>
</organism>
<evidence type="ECO:0000313" key="3">
    <source>
        <dbReference type="EMBL" id="GAA0296937.1"/>
    </source>
</evidence>
<dbReference type="Pfam" id="PF25212">
    <property type="entry name" value="HVO_A0114"/>
    <property type="match status" value="1"/>
</dbReference>
<reference evidence="3 4" key="1">
    <citation type="journal article" date="2019" name="Int. J. Syst. Evol. Microbiol.">
        <title>The Global Catalogue of Microorganisms (GCM) 10K type strain sequencing project: providing services to taxonomists for standard genome sequencing and annotation.</title>
        <authorList>
            <consortium name="The Broad Institute Genomics Platform"/>
            <consortium name="The Broad Institute Genome Sequencing Center for Infectious Disease"/>
            <person name="Wu L."/>
            <person name="Ma J."/>
        </authorList>
    </citation>
    <scope>NUCLEOTIDE SEQUENCE [LARGE SCALE GENOMIC DNA]</scope>
    <source>
        <strain evidence="3 4">JCM 16330</strain>
    </source>
</reference>
<keyword evidence="1" id="KW-0479">Metal-binding</keyword>
<keyword evidence="1" id="KW-0863">Zinc-finger</keyword>
<evidence type="ECO:0000259" key="2">
    <source>
        <dbReference type="PROSITE" id="PS50966"/>
    </source>
</evidence>
<proteinExistence type="predicted"/>
<dbReference type="Pfam" id="PF04434">
    <property type="entry name" value="SWIM"/>
    <property type="match status" value="1"/>
</dbReference>
<dbReference type="InterPro" id="IPR036390">
    <property type="entry name" value="WH_DNA-bd_sf"/>
</dbReference>
<accession>A0AAV3S684</accession>
<name>A0AAV3S684_9EURY</name>
<evidence type="ECO:0000313" key="4">
    <source>
        <dbReference type="Proteomes" id="UP001500837"/>
    </source>
</evidence>